<name>A0A9D2AFI5_9FIRM</name>
<dbReference type="InterPro" id="IPR015883">
    <property type="entry name" value="Glyco_hydro_20_cat"/>
</dbReference>
<dbReference type="InterPro" id="IPR017853">
    <property type="entry name" value="GH"/>
</dbReference>
<evidence type="ECO:0000313" key="6">
    <source>
        <dbReference type="Proteomes" id="UP000824204"/>
    </source>
</evidence>
<evidence type="ECO:0000313" key="5">
    <source>
        <dbReference type="EMBL" id="HIX07000.1"/>
    </source>
</evidence>
<sequence>MQTQNAENLSDLGVMLDCSRGAVYRLSALKQFVDEIAEMGYTSLQLYSEDVYAVAEEPYFGYLRGRYSAGEIRELDAYAAERGVELIPCIQTLAHLSGIFRWDEYACCNDTDDILLVGEERTYQLLDRLFAFCAQNFRSRNVNVGMDEAHRLGLGKYLEKHGLRDRFSILRDHLIKVCAIAQKYGFQPMMWSDMFFSSANHGDYYGPAVPPGADELGIPSELKVIYWDYMRRGYDKYDALLKGHLQFGREVVFAGGAWAWFGFVPHNAYSIAAAREALRACSDNGVRRVFLALWKDDGSESSLWSALPTLFVAAEYYRGNFDDASVSAAFSERFGVTLEEFLCAEDADGRGGICNPSKYLFYADPFLGIFDRTVDEKYADVYKKTGQKLRKLCRGRFAEMFRTLADLCRFMEIKYALGYRVRKAYREGDRAALAALSEDFARAEIRLRAFIKSFTAQWNKECKPFGFEKHDIRLGGLLQRLRHCRSRLREYTEGKTACIEELEEEILPFRKGQKDGEALDYNNWLFSSVIKPGL</sequence>
<dbReference type="PANTHER" id="PTHR21040">
    <property type="entry name" value="BCDNA.GH04120"/>
    <property type="match status" value="1"/>
</dbReference>
<dbReference type="Gene3D" id="1.20.120.670">
    <property type="entry name" value="N-acetyl-b-d-glucoasminidase"/>
    <property type="match status" value="1"/>
</dbReference>
<feature type="domain" description="Glycoside Hydrolase 20C C-terminal" evidence="4">
    <location>
        <begin position="354"/>
        <end position="515"/>
    </location>
</feature>
<dbReference type="Proteomes" id="UP000824204">
    <property type="component" value="Unassembled WGS sequence"/>
</dbReference>
<dbReference type="Pfam" id="PF00728">
    <property type="entry name" value="Glyco_hydro_20"/>
    <property type="match status" value="1"/>
</dbReference>
<dbReference type="InterPro" id="IPR041063">
    <property type="entry name" value="Glyco_H_20C_C"/>
</dbReference>
<dbReference type="SUPFAM" id="SSF51445">
    <property type="entry name" value="(Trans)glycosidases"/>
    <property type="match status" value="1"/>
</dbReference>
<dbReference type="AlphaFoldDB" id="A0A9D2AFI5"/>
<dbReference type="Gene3D" id="3.20.20.80">
    <property type="entry name" value="Glycosidases"/>
    <property type="match status" value="1"/>
</dbReference>
<accession>A0A9D2AFI5</accession>
<proteinExistence type="inferred from homology"/>
<dbReference type="EMBL" id="DXFX01000009">
    <property type="protein sequence ID" value="HIX07000.1"/>
    <property type="molecule type" value="Genomic_DNA"/>
</dbReference>
<dbReference type="Pfam" id="PF18088">
    <property type="entry name" value="Glyco_H_20C_C"/>
    <property type="match status" value="1"/>
</dbReference>
<dbReference type="PANTHER" id="PTHR21040:SF8">
    <property type="entry name" value="BCDNA.GH04120"/>
    <property type="match status" value="1"/>
</dbReference>
<reference evidence="5" key="2">
    <citation type="submission" date="2021-04" db="EMBL/GenBank/DDBJ databases">
        <authorList>
            <person name="Gilroy R."/>
        </authorList>
    </citation>
    <scope>NUCLEOTIDE SEQUENCE</scope>
    <source>
        <strain evidence="5">811</strain>
    </source>
</reference>
<evidence type="ECO:0000256" key="1">
    <source>
        <dbReference type="ARBA" id="ARBA00006285"/>
    </source>
</evidence>
<reference evidence="5" key="1">
    <citation type="journal article" date="2021" name="PeerJ">
        <title>Extensive microbial diversity within the chicken gut microbiome revealed by metagenomics and culture.</title>
        <authorList>
            <person name="Gilroy R."/>
            <person name="Ravi A."/>
            <person name="Getino M."/>
            <person name="Pursley I."/>
            <person name="Horton D.L."/>
            <person name="Alikhan N.F."/>
            <person name="Baker D."/>
            <person name="Gharbi K."/>
            <person name="Hall N."/>
            <person name="Watson M."/>
            <person name="Adriaenssens E.M."/>
            <person name="Foster-Nyarko E."/>
            <person name="Jarju S."/>
            <person name="Secka A."/>
            <person name="Antonio M."/>
            <person name="Oren A."/>
            <person name="Chaudhuri R.R."/>
            <person name="La Ragione R."/>
            <person name="Hildebrand F."/>
            <person name="Pallen M.J."/>
        </authorList>
    </citation>
    <scope>NUCLEOTIDE SEQUENCE</scope>
    <source>
        <strain evidence="5">811</strain>
    </source>
</reference>
<evidence type="ECO:0000256" key="2">
    <source>
        <dbReference type="ARBA" id="ARBA00022801"/>
    </source>
</evidence>
<evidence type="ECO:0000259" key="3">
    <source>
        <dbReference type="Pfam" id="PF00728"/>
    </source>
</evidence>
<keyword evidence="2" id="KW-0378">Hydrolase</keyword>
<protein>
    <submittedName>
        <fullName evidence="5">Beta-N-acetylhexosaminidase</fullName>
    </submittedName>
</protein>
<dbReference type="CDD" id="cd06565">
    <property type="entry name" value="GH20_GcnA-like"/>
    <property type="match status" value="1"/>
</dbReference>
<organism evidence="5 6">
    <name type="scientific">Candidatus Borkfalkia faecipullorum</name>
    <dbReference type="NCBI Taxonomy" id="2838510"/>
    <lineage>
        <taxon>Bacteria</taxon>
        <taxon>Bacillati</taxon>
        <taxon>Bacillota</taxon>
        <taxon>Clostridia</taxon>
        <taxon>Christensenellales</taxon>
        <taxon>Christensenellaceae</taxon>
        <taxon>Candidatus Borkfalkia</taxon>
    </lineage>
</organism>
<feature type="domain" description="Glycoside hydrolase family 20 catalytic" evidence="3">
    <location>
        <begin position="64"/>
        <end position="198"/>
    </location>
</feature>
<dbReference type="GO" id="GO:0005975">
    <property type="term" value="P:carbohydrate metabolic process"/>
    <property type="evidence" value="ECO:0007669"/>
    <property type="project" value="InterPro"/>
</dbReference>
<gene>
    <name evidence="5" type="ORF">H9741_00825</name>
</gene>
<comment type="caution">
    <text evidence="5">The sequence shown here is derived from an EMBL/GenBank/DDBJ whole genome shotgun (WGS) entry which is preliminary data.</text>
</comment>
<comment type="similarity">
    <text evidence="1">Belongs to the glycosyl hydrolase 20 family.</text>
</comment>
<dbReference type="GO" id="GO:0004563">
    <property type="term" value="F:beta-N-acetylhexosaminidase activity"/>
    <property type="evidence" value="ECO:0007669"/>
    <property type="project" value="UniProtKB-ARBA"/>
</dbReference>
<evidence type="ECO:0000259" key="4">
    <source>
        <dbReference type="Pfam" id="PF18088"/>
    </source>
</evidence>
<dbReference type="InterPro" id="IPR038901">
    <property type="entry name" value="HEXDC-like"/>
</dbReference>